<dbReference type="PANTHER" id="PTHR15876">
    <property type="entry name" value="TRANSMEMBRANE PROTEIN ADIPOCYTE-ASSOCIATED 1"/>
    <property type="match status" value="1"/>
</dbReference>
<name>F6S4X0_CIOIN</name>
<feature type="transmembrane region" description="Helical" evidence="7">
    <location>
        <begin position="20"/>
        <end position="40"/>
    </location>
</feature>
<reference evidence="8" key="3">
    <citation type="submission" date="2025-09" db="UniProtKB">
        <authorList>
            <consortium name="Ensembl"/>
        </authorList>
    </citation>
    <scope>IDENTIFICATION</scope>
</reference>
<evidence type="ECO:0000256" key="7">
    <source>
        <dbReference type="SAM" id="Phobius"/>
    </source>
</evidence>
<dbReference type="Ensembl" id="ENSCINT00000016453.3">
    <property type="protein sequence ID" value="ENSCINP00000016453.3"/>
    <property type="gene ID" value="ENSCING00000008047.3"/>
</dbReference>
<feature type="transmembrane region" description="Helical" evidence="7">
    <location>
        <begin position="92"/>
        <end position="113"/>
    </location>
</feature>
<reference evidence="9" key="1">
    <citation type="journal article" date="2002" name="Science">
        <title>The draft genome of Ciona intestinalis: insights into chordate and vertebrate origins.</title>
        <authorList>
            <person name="Dehal P."/>
            <person name="Satou Y."/>
            <person name="Campbell R.K."/>
            <person name="Chapman J."/>
            <person name="Degnan B."/>
            <person name="De Tomaso A."/>
            <person name="Davidson B."/>
            <person name="Di Gregorio A."/>
            <person name="Gelpke M."/>
            <person name="Goodstein D.M."/>
            <person name="Harafuji N."/>
            <person name="Hastings K.E."/>
            <person name="Ho I."/>
            <person name="Hotta K."/>
            <person name="Huang W."/>
            <person name="Kawashima T."/>
            <person name="Lemaire P."/>
            <person name="Martinez D."/>
            <person name="Meinertzhagen I.A."/>
            <person name="Necula S."/>
            <person name="Nonaka M."/>
            <person name="Putnam N."/>
            <person name="Rash S."/>
            <person name="Saiga H."/>
            <person name="Satake M."/>
            <person name="Terry A."/>
            <person name="Yamada L."/>
            <person name="Wang H.G."/>
            <person name="Awazu S."/>
            <person name="Azumi K."/>
            <person name="Boore J."/>
            <person name="Branno M."/>
            <person name="Chin-Bow S."/>
            <person name="DeSantis R."/>
            <person name="Doyle S."/>
            <person name="Francino P."/>
            <person name="Keys D.N."/>
            <person name="Haga S."/>
            <person name="Hayashi H."/>
            <person name="Hino K."/>
            <person name="Imai K.S."/>
            <person name="Inaba K."/>
            <person name="Kano S."/>
            <person name="Kobayashi K."/>
            <person name="Kobayashi M."/>
            <person name="Lee B.I."/>
            <person name="Makabe K.W."/>
            <person name="Manohar C."/>
            <person name="Matassi G."/>
            <person name="Medina M."/>
            <person name="Mochizuki Y."/>
            <person name="Mount S."/>
            <person name="Morishita T."/>
            <person name="Miura S."/>
            <person name="Nakayama A."/>
            <person name="Nishizaka S."/>
            <person name="Nomoto H."/>
            <person name="Ohta F."/>
            <person name="Oishi K."/>
            <person name="Rigoutsos I."/>
            <person name="Sano M."/>
            <person name="Sasaki A."/>
            <person name="Sasakura Y."/>
            <person name="Shoguchi E."/>
            <person name="Shin-i T."/>
            <person name="Spagnuolo A."/>
            <person name="Stainier D."/>
            <person name="Suzuki M.M."/>
            <person name="Tassy O."/>
            <person name="Takatori N."/>
            <person name="Tokuoka M."/>
            <person name="Yagi K."/>
            <person name="Yoshizaki F."/>
            <person name="Wada S."/>
            <person name="Zhang C."/>
            <person name="Hyatt P.D."/>
            <person name="Larimer F."/>
            <person name="Detter C."/>
            <person name="Doggett N."/>
            <person name="Glavina T."/>
            <person name="Hawkins T."/>
            <person name="Richardson P."/>
            <person name="Lucas S."/>
            <person name="Kohara Y."/>
            <person name="Levine M."/>
            <person name="Satoh N."/>
            <person name="Rokhsar D.S."/>
        </authorList>
    </citation>
    <scope>NUCLEOTIDE SEQUENCE [LARGE SCALE GENOMIC DNA]</scope>
</reference>
<accession>F6S4X0</accession>
<dbReference type="AlphaFoldDB" id="F6S4X0"/>
<dbReference type="GO" id="GO:0004930">
    <property type="term" value="F:G protein-coupled receptor activity"/>
    <property type="evidence" value="ECO:0000318"/>
    <property type="project" value="GO_Central"/>
</dbReference>
<dbReference type="OMA" id="ILWVILR"/>
<dbReference type="GO" id="GO:0005886">
    <property type="term" value="C:plasma membrane"/>
    <property type="evidence" value="ECO:0000318"/>
    <property type="project" value="GO_Central"/>
</dbReference>
<dbReference type="GO" id="GO:0007186">
    <property type="term" value="P:G protein-coupled receptor signaling pathway"/>
    <property type="evidence" value="ECO:0000318"/>
    <property type="project" value="GO_Central"/>
</dbReference>
<reference evidence="8" key="2">
    <citation type="submission" date="2025-08" db="UniProtKB">
        <authorList>
            <consortium name="Ensembl"/>
        </authorList>
    </citation>
    <scope>IDENTIFICATION</scope>
</reference>
<feature type="transmembrane region" description="Helical" evidence="7">
    <location>
        <begin position="172"/>
        <end position="192"/>
    </location>
</feature>
<evidence type="ECO:0000256" key="3">
    <source>
        <dbReference type="ARBA" id="ARBA00022692"/>
    </source>
</evidence>
<gene>
    <name evidence="8" type="primary">LOC100178759</name>
</gene>
<keyword evidence="5 7" id="KW-0472">Membrane</keyword>
<evidence type="ECO:0000313" key="8">
    <source>
        <dbReference type="Ensembl" id="ENSCINP00000016453.3"/>
    </source>
</evidence>
<evidence type="ECO:0000256" key="5">
    <source>
        <dbReference type="ARBA" id="ARBA00023136"/>
    </source>
</evidence>
<evidence type="ECO:0000256" key="1">
    <source>
        <dbReference type="ARBA" id="ARBA00004141"/>
    </source>
</evidence>
<dbReference type="GeneTree" id="ENSGT00390000016807"/>
<feature type="transmembrane region" description="Helical" evidence="7">
    <location>
        <begin position="198"/>
        <end position="221"/>
    </location>
</feature>
<keyword evidence="4 7" id="KW-1133">Transmembrane helix</keyword>
<comment type="subcellular location">
    <subcellularLocation>
        <location evidence="1">Membrane</location>
        <topology evidence="1">Multi-pass membrane protein</topology>
    </subcellularLocation>
</comment>
<dbReference type="HOGENOM" id="CLU_049606_0_0_1"/>
<dbReference type="InterPro" id="IPR018781">
    <property type="entry name" value="TPRA1/CAND2/CAND8"/>
</dbReference>
<dbReference type="InParanoid" id="F6S4X0"/>
<protein>
    <recommendedName>
        <fullName evidence="6">Integral membrane protein GPR175</fullName>
    </recommendedName>
</protein>
<keyword evidence="9" id="KW-1185">Reference proteome</keyword>
<dbReference type="STRING" id="7719.ENSCINP00000016453"/>
<dbReference type="Proteomes" id="UP000008144">
    <property type="component" value="Unassembled WGS sequence"/>
</dbReference>
<dbReference type="Pfam" id="PF10160">
    <property type="entry name" value="Tmemb_40"/>
    <property type="match status" value="1"/>
</dbReference>
<feature type="transmembrane region" description="Helical" evidence="7">
    <location>
        <begin position="60"/>
        <end position="80"/>
    </location>
</feature>
<evidence type="ECO:0000256" key="6">
    <source>
        <dbReference type="ARBA" id="ARBA00029849"/>
    </source>
</evidence>
<evidence type="ECO:0000256" key="2">
    <source>
        <dbReference type="ARBA" id="ARBA00010125"/>
    </source>
</evidence>
<keyword evidence="3 7" id="KW-0812">Transmembrane</keyword>
<sequence length="322" mass="35753">MRHVWHRILSGIGSGGSPIFVTYFILVAITAVVGVIRGIVSMTVDSASISGGDANKILWVILRFFLLTAEMSVLVFGLAFGHLDSKTSIKRVLCVTTMLALIYSTIQCVLELITPDVHYEVPSSKWVVYGHGGATFTFVTSVIFLLVYILIGILPFIKWLQKYLSVPSRRSFYVYVGVMAFMNFIAVIGSGLLFYCDMVGLCLIDVFSLAYFTCFAPLLYWTFLSSYFSNTQPNSTLFSYSNQVDEGLTDVADYDMPSNGITVDSTLSGILVFNHGDQEPYQSSNGLIDEPLHDFAEMPRRSFDSTTNPMDSTHTFFNDSIS</sequence>
<proteinExistence type="inferred from homology"/>
<evidence type="ECO:0000313" key="9">
    <source>
        <dbReference type="Proteomes" id="UP000008144"/>
    </source>
</evidence>
<feature type="transmembrane region" description="Helical" evidence="7">
    <location>
        <begin position="133"/>
        <end position="160"/>
    </location>
</feature>
<organism evidence="8 9">
    <name type="scientific">Ciona intestinalis</name>
    <name type="common">Transparent sea squirt</name>
    <name type="synonym">Ascidia intestinalis</name>
    <dbReference type="NCBI Taxonomy" id="7719"/>
    <lineage>
        <taxon>Eukaryota</taxon>
        <taxon>Metazoa</taxon>
        <taxon>Chordata</taxon>
        <taxon>Tunicata</taxon>
        <taxon>Ascidiacea</taxon>
        <taxon>Phlebobranchia</taxon>
        <taxon>Cionidae</taxon>
        <taxon>Ciona</taxon>
    </lineage>
</organism>
<evidence type="ECO:0000256" key="4">
    <source>
        <dbReference type="ARBA" id="ARBA00022989"/>
    </source>
</evidence>
<comment type="similarity">
    <text evidence="2">Belongs to the UPF0359 family.</text>
</comment>
<dbReference type="PANTHER" id="PTHR15876:SF8">
    <property type="entry name" value="TRANSMEMBRANE PROTEIN ADIPOCYTE-ASSOCIATED 1"/>
    <property type="match status" value="1"/>
</dbReference>